<accession>A0A8S9SAW9</accession>
<proteinExistence type="predicted"/>
<gene>
    <name evidence="1" type="ORF">F2Q69_00032691</name>
</gene>
<reference evidence="1" key="1">
    <citation type="submission" date="2019-12" db="EMBL/GenBank/DDBJ databases">
        <title>Genome sequencing and annotation of Brassica cretica.</title>
        <authorList>
            <person name="Studholme D.J."/>
            <person name="Sarris P."/>
        </authorList>
    </citation>
    <scope>NUCLEOTIDE SEQUENCE</scope>
    <source>
        <strain evidence="1">PFS-109/04</strain>
        <tissue evidence="1">Leaf</tissue>
    </source>
</reference>
<dbReference type="Proteomes" id="UP000712600">
    <property type="component" value="Unassembled WGS sequence"/>
</dbReference>
<protein>
    <submittedName>
        <fullName evidence="1">Uncharacterized protein</fullName>
    </submittedName>
</protein>
<dbReference type="EMBL" id="QGKX02000004">
    <property type="protein sequence ID" value="KAF3598942.1"/>
    <property type="molecule type" value="Genomic_DNA"/>
</dbReference>
<dbReference type="AlphaFoldDB" id="A0A8S9SAW9"/>
<comment type="caution">
    <text evidence="1">The sequence shown here is derived from an EMBL/GenBank/DDBJ whole genome shotgun (WGS) entry which is preliminary data.</text>
</comment>
<sequence length="445" mass="46967">MSFFLPVVCAGESYYHGGEFPLLSRHVSCACRSKGFGLGCALVFNPAAAEASDGSSSTNFSRSVLDGYRPVVVLVSLTASSNVRSLLTSQHHLGLLESSCGGGQGNCVQDGLRVNAAAAAVVVRVGRCSEALGKLFSGRQILEQGFDKIVSCLLFLLLISPPSLSRGVDFVLAYLRPGRRVPASGRSPFEFSLSRFAAVSSPISPLICSTSWVRIWRRSVLHCRGASVLAFYFSLSGASAKTKSDWWLTTIGFWAKVQDRFSLRSRLAFCVRVWVERGGFSGIVGGSLLPVHGVIVNPIITAASCGFEHASGSLLSRRVSCACRSKGFGLGCAIVFNLAAAEASDGSSSTNFSRSVLDGYRRVVVLVSLTASSNVWSLLTSQHHLGLLESSCGGGQGSCVQDGLKVNAAAAAVVVRVGRCSEAFSKLFSADDADWVGSWDNAGGY</sequence>
<evidence type="ECO:0000313" key="2">
    <source>
        <dbReference type="Proteomes" id="UP000712600"/>
    </source>
</evidence>
<evidence type="ECO:0000313" key="1">
    <source>
        <dbReference type="EMBL" id="KAF3598942.1"/>
    </source>
</evidence>
<name>A0A8S9SAW9_BRACR</name>
<organism evidence="1 2">
    <name type="scientific">Brassica cretica</name>
    <name type="common">Mustard</name>
    <dbReference type="NCBI Taxonomy" id="69181"/>
    <lineage>
        <taxon>Eukaryota</taxon>
        <taxon>Viridiplantae</taxon>
        <taxon>Streptophyta</taxon>
        <taxon>Embryophyta</taxon>
        <taxon>Tracheophyta</taxon>
        <taxon>Spermatophyta</taxon>
        <taxon>Magnoliopsida</taxon>
        <taxon>eudicotyledons</taxon>
        <taxon>Gunneridae</taxon>
        <taxon>Pentapetalae</taxon>
        <taxon>rosids</taxon>
        <taxon>malvids</taxon>
        <taxon>Brassicales</taxon>
        <taxon>Brassicaceae</taxon>
        <taxon>Brassiceae</taxon>
        <taxon>Brassica</taxon>
    </lineage>
</organism>